<evidence type="ECO:0000313" key="10">
    <source>
        <dbReference type="Proteomes" id="UP000282832"/>
    </source>
</evidence>
<proteinExistence type="predicted"/>
<dbReference type="Proteomes" id="UP000282832">
    <property type="component" value="Unassembled WGS sequence"/>
</dbReference>
<keyword evidence="2 7" id="KW-0812">Transmembrane</keyword>
<feature type="domain" description="TM2" evidence="8">
    <location>
        <begin position="40"/>
        <end position="86"/>
    </location>
</feature>
<name>A0A437PP93_9BACT</name>
<protein>
    <submittedName>
        <fullName evidence="9">TM2 domain-containing protein</fullName>
    </submittedName>
</protein>
<accession>A0A437PP93</accession>
<dbReference type="AlphaFoldDB" id="A0A437PP93"/>
<dbReference type="InterPro" id="IPR050932">
    <property type="entry name" value="TM2D1-3-like"/>
</dbReference>
<organism evidence="9 10">
    <name type="scientific">Sandaracinomonas limnophila</name>
    <dbReference type="NCBI Taxonomy" id="1862386"/>
    <lineage>
        <taxon>Bacteria</taxon>
        <taxon>Pseudomonadati</taxon>
        <taxon>Bacteroidota</taxon>
        <taxon>Cytophagia</taxon>
        <taxon>Cytophagales</taxon>
        <taxon>Flectobacillaceae</taxon>
        <taxon>Sandaracinomonas</taxon>
    </lineage>
</organism>
<keyword evidence="6" id="KW-0325">Glycoprotein</keyword>
<feature type="transmembrane region" description="Helical" evidence="7">
    <location>
        <begin position="41"/>
        <end position="60"/>
    </location>
</feature>
<evidence type="ECO:0000256" key="1">
    <source>
        <dbReference type="ARBA" id="ARBA00004141"/>
    </source>
</evidence>
<comment type="subcellular location">
    <subcellularLocation>
        <location evidence="1">Membrane</location>
        <topology evidence="1">Multi-pass membrane protein</topology>
    </subcellularLocation>
</comment>
<evidence type="ECO:0000256" key="2">
    <source>
        <dbReference type="ARBA" id="ARBA00022692"/>
    </source>
</evidence>
<dbReference type="RefSeq" id="WP_127804656.1">
    <property type="nucleotide sequence ID" value="NZ_SACY01000004.1"/>
</dbReference>
<comment type="caution">
    <text evidence="9">The sequence shown here is derived from an EMBL/GenBank/DDBJ whole genome shotgun (WGS) entry which is preliminary data.</text>
</comment>
<keyword evidence="10" id="KW-1185">Reference proteome</keyword>
<reference evidence="9 10" key="1">
    <citation type="submission" date="2019-01" db="EMBL/GenBank/DDBJ databases">
        <authorList>
            <person name="Chen W.-M."/>
        </authorList>
    </citation>
    <scope>NUCLEOTIDE SEQUENCE [LARGE SCALE GENOMIC DNA]</scope>
    <source>
        <strain evidence="9 10">FSY-15</strain>
    </source>
</reference>
<dbReference type="OrthoDB" id="9816361at2"/>
<keyword evidence="5 7" id="KW-0472">Membrane</keyword>
<dbReference type="EMBL" id="SACY01000004">
    <property type="protein sequence ID" value="RVU24102.1"/>
    <property type="molecule type" value="Genomic_DNA"/>
</dbReference>
<evidence type="ECO:0000256" key="3">
    <source>
        <dbReference type="ARBA" id="ARBA00022729"/>
    </source>
</evidence>
<keyword evidence="4 7" id="KW-1133">Transmembrane helix</keyword>
<evidence type="ECO:0000259" key="8">
    <source>
        <dbReference type="Pfam" id="PF05154"/>
    </source>
</evidence>
<dbReference type="InterPro" id="IPR007829">
    <property type="entry name" value="TM2"/>
</dbReference>
<evidence type="ECO:0000256" key="6">
    <source>
        <dbReference type="ARBA" id="ARBA00023180"/>
    </source>
</evidence>
<dbReference type="PANTHER" id="PTHR21016">
    <property type="entry name" value="BETA-AMYLOID BINDING PROTEIN-RELATED"/>
    <property type="match status" value="1"/>
</dbReference>
<evidence type="ECO:0000313" key="9">
    <source>
        <dbReference type="EMBL" id="RVU24102.1"/>
    </source>
</evidence>
<dbReference type="Pfam" id="PF05154">
    <property type="entry name" value="TM2"/>
    <property type="match status" value="1"/>
</dbReference>
<sequence length="104" mass="11631">MYCQNCWKEIDDKAVICVNCGVPTKNFSHQSNIVPPNSFDWLTTLLLCIFFGAFGVHSFYTRKYGVGIFQLLTLGGCGIWATVDLIMIIIGSFKDGNGNPLFRK</sequence>
<evidence type="ECO:0000256" key="4">
    <source>
        <dbReference type="ARBA" id="ARBA00022989"/>
    </source>
</evidence>
<keyword evidence="3" id="KW-0732">Signal</keyword>
<dbReference type="GO" id="GO:0016020">
    <property type="term" value="C:membrane"/>
    <property type="evidence" value="ECO:0007669"/>
    <property type="project" value="UniProtKB-SubCell"/>
</dbReference>
<feature type="transmembrane region" description="Helical" evidence="7">
    <location>
        <begin position="72"/>
        <end position="93"/>
    </location>
</feature>
<dbReference type="PANTHER" id="PTHR21016:SF7">
    <property type="entry name" value="TM2 DOMAIN-CONTAINING PROTEIN 3"/>
    <property type="match status" value="1"/>
</dbReference>
<evidence type="ECO:0000256" key="7">
    <source>
        <dbReference type="SAM" id="Phobius"/>
    </source>
</evidence>
<gene>
    <name evidence="9" type="ORF">EOJ36_09240</name>
</gene>
<evidence type="ECO:0000256" key="5">
    <source>
        <dbReference type="ARBA" id="ARBA00023136"/>
    </source>
</evidence>